<evidence type="ECO:0000313" key="3">
    <source>
        <dbReference type="Proteomes" id="UP001168338"/>
    </source>
</evidence>
<sequence>MSLVIAFIGSQGAVMAGDMREILFLGDASCREALEAELYDGRIVTDDALRRRAAEIGIGVHVRDTKTKVAERDGILVGEVGETEAGIVRKRRLYASQGNYAIADFEGDSMTLVSKGTGSTFTVLGNAVAKEIANRCIREAWKGGGMAEAVRTIVFTMQTAARTTASVSNEYLLVQTPHRKDVVTVLEKDAARAAAGRGEESGSCSG</sequence>
<dbReference type="EMBL" id="VCYH01000003">
    <property type="protein sequence ID" value="MDN7024264.1"/>
    <property type="molecule type" value="Genomic_DNA"/>
</dbReference>
<evidence type="ECO:0000259" key="1">
    <source>
        <dbReference type="Pfam" id="PF09894"/>
    </source>
</evidence>
<keyword evidence="3" id="KW-1185">Reference proteome</keyword>
<dbReference type="Proteomes" id="UP001168338">
    <property type="component" value="Unassembled WGS sequence"/>
</dbReference>
<gene>
    <name evidence="2" type="ORF">FGU65_05055</name>
</gene>
<feature type="domain" description="Connectase MJ0548-like N-terminal" evidence="1">
    <location>
        <begin position="1"/>
        <end position="186"/>
    </location>
</feature>
<dbReference type="InterPro" id="IPR057262">
    <property type="entry name" value="MJ0548_N"/>
</dbReference>
<dbReference type="InterPro" id="IPR016754">
    <property type="entry name" value="MJ0548-like"/>
</dbReference>
<proteinExistence type="predicted"/>
<comment type="caution">
    <text evidence="2">The sequence shown here is derived from an EMBL/GenBank/DDBJ whole genome shotgun (WGS) entry which is preliminary data.</text>
</comment>
<accession>A0ABT8M8J1</accession>
<name>A0ABT8M8J1_9EURY</name>
<organism evidence="2 3">
    <name type="scientific">Methanoculleus frigidifontis</name>
    <dbReference type="NCBI Taxonomy" id="2584085"/>
    <lineage>
        <taxon>Archaea</taxon>
        <taxon>Methanobacteriati</taxon>
        <taxon>Methanobacteriota</taxon>
        <taxon>Stenosarchaea group</taxon>
        <taxon>Methanomicrobia</taxon>
        <taxon>Methanomicrobiales</taxon>
        <taxon>Methanomicrobiaceae</taxon>
        <taxon>Methanoculleus</taxon>
    </lineage>
</organism>
<reference evidence="2" key="1">
    <citation type="submission" date="2019-05" db="EMBL/GenBank/DDBJ databases">
        <title>Methanoculleus sp. FWC-SCC1, a methanogenic archaeon isolated from deep marine cold seep.</title>
        <authorList>
            <person name="Chen Y.-W."/>
            <person name="Chen S.-C."/>
            <person name="Teng N.-H."/>
            <person name="Lai M.-C."/>
        </authorList>
    </citation>
    <scope>NUCLEOTIDE SEQUENCE</scope>
    <source>
        <strain evidence="2">FWC-SCC1</strain>
    </source>
</reference>
<dbReference type="Pfam" id="PF09894">
    <property type="entry name" value="MJ0548_N"/>
    <property type="match status" value="1"/>
</dbReference>
<evidence type="ECO:0000313" key="2">
    <source>
        <dbReference type="EMBL" id="MDN7024264.1"/>
    </source>
</evidence>
<dbReference type="RefSeq" id="WP_301663361.1">
    <property type="nucleotide sequence ID" value="NZ_VCYH01000003.1"/>
</dbReference>
<dbReference type="PIRSF" id="PIRSF019262">
    <property type="entry name" value="UCP019262"/>
    <property type="match status" value="1"/>
</dbReference>
<protein>
    <submittedName>
        <fullName evidence="2">DUF2121 domain-containing protein</fullName>
    </submittedName>
</protein>